<reference evidence="12 13" key="1">
    <citation type="submission" date="2019-09" db="EMBL/GenBank/DDBJ databases">
        <authorList>
            <person name="Chen X.-Y."/>
        </authorList>
    </citation>
    <scope>NUCLEOTIDE SEQUENCE [LARGE SCALE GENOMIC DNA]</scope>
    <source>
        <strain evidence="12 13">NY5</strain>
    </source>
</reference>
<dbReference type="SUPFAM" id="SSF74650">
    <property type="entry name" value="Galactose mutarotase-like"/>
    <property type="match status" value="1"/>
</dbReference>
<dbReference type="InterPro" id="IPR011013">
    <property type="entry name" value="Gal_mutarotase_sf_dom"/>
</dbReference>
<dbReference type="EMBL" id="VTUX01000010">
    <property type="protein sequence ID" value="KAA1188410.1"/>
    <property type="molecule type" value="Genomic_DNA"/>
</dbReference>
<dbReference type="PANTHER" id="PTHR46323">
    <property type="entry name" value="BETA-GALACTOSIDASE"/>
    <property type="match status" value="1"/>
</dbReference>
<keyword evidence="6 10" id="KW-0378">Hydrolase</keyword>
<comment type="caution">
    <text evidence="12">The sequence shown here is derived from an EMBL/GenBank/DDBJ whole genome shotgun (WGS) entry which is preliminary data.</text>
</comment>
<dbReference type="InterPro" id="IPR036156">
    <property type="entry name" value="Beta-gal/glucu_dom_sf"/>
</dbReference>
<dbReference type="InterPro" id="IPR013783">
    <property type="entry name" value="Ig-like_fold"/>
</dbReference>
<dbReference type="InterPro" id="IPR004199">
    <property type="entry name" value="B-gal_small/dom_5"/>
</dbReference>
<dbReference type="FunFam" id="3.20.20.80:FF:000018">
    <property type="entry name" value="Beta-galactosidase"/>
    <property type="match status" value="1"/>
</dbReference>
<evidence type="ECO:0000256" key="4">
    <source>
        <dbReference type="ARBA" id="ARBA00012756"/>
    </source>
</evidence>
<keyword evidence="8 10" id="KW-0326">Glycosidase</keyword>
<evidence type="ECO:0000256" key="3">
    <source>
        <dbReference type="ARBA" id="ARBA00007401"/>
    </source>
</evidence>
<evidence type="ECO:0000256" key="6">
    <source>
        <dbReference type="ARBA" id="ARBA00022801"/>
    </source>
</evidence>
<gene>
    <name evidence="12" type="ORF">F0M18_18105</name>
</gene>
<dbReference type="InterPro" id="IPR006101">
    <property type="entry name" value="Glyco_hydro_2"/>
</dbReference>
<evidence type="ECO:0000313" key="12">
    <source>
        <dbReference type="EMBL" id="KAA1188410.1"/>
    </source>
</evidence>
<comment type="cofactor">
    <cofactor evidence="2">
        <name>Na(+)</name>
        <dbReference type="ChEBI" id="CHEBI:29101"/>
    </cofactor>
</comment>
<dbReference type="SUPFAM" id="SSF49785">
    <property type="entry name" value="Galactose-binding domain-like"/>
    <property type="match status" value="1"/>
</dbReference>
<evidence type="ECO:0000256" key="7">
    <source>
        <dbReference type="ARBA" id="ARBA00023053"/>
    </source>
</evidence>
<dbReference type="PRINTS" id="PR00132">
    <property type="entry name" value="GLHYDRLASE2"/>
</dbReference>
<dbReference type="InterPro" id="IPR008979">
    <property type="entry name" value="Galactose-bd-like_sf"/>
</dbReference>
<dbReference type="Pfam" id="PF00703">
    <property type="entry name" value="Glyco_hydro_2"/>
    <property type="match status" value="1"/>
</dbReference>
<dbReference type="InterPro" id="IPR014718">
    <property type="entry name" value="GH-type_carb-bd"/>
</dbReference>
<organism evidence="12 13">
    <name type="scientific">Pseudohalioglobus sediminis</name>
    <dbReference type="NCBI Taxonomy" id="2606449"/>
    <lineage>
        <taxon>Bacteria</taxon>
        <taxon>Pseudomonadati</taxon>
        <taxon>Pseudomonadota</taxon>
        <taxon>Gammaproteobacteria</taxon>
        <taxon>Cellvibrionales</taxon>
        <taxon>Halieaceae</taxon>
        <taxon>Pseudohalioglobus</taxon>
    </lineage>
</organism>
<evidence type="ECO:0000259" key="11">
    <source>
        <dbReference type="SMART" id="SM01038"/>
    </source>
</evidence>
<dbReference type="GO" id="GO:0030246">
    <property type="term" value="F:carbohydrate binding"/>
    <property type="evidence" value="ECO:0007669"/>
    <property type="project" value="InterPro"/>
</dbReference>
<dbReference type="PANTHER" id="PTHR46323:SF2">
    <property type="entry name" value="BETA-GALACTOSIDASE"/>
    <property type="match status" value="1"/>
</dbReference>
<dbReference type="Gene3D" id="2.70.98.10">
    <property type="match status" value="1"/>
</dbReference>
<dbReference type="SUPFAM" id="SSF51445">
    <property type="entry name" value="(Trans)glycosidases"/>
    <property type="match status" value="1"/>
</dbReference>
<dbReference type="Pfam" id="PF16353">
    <property type="entry name" value="LacZ_4"/>
    <property type="match status" value="1"/>
</dbReference>
<dbReference type="PROSITE" id="PS00719">
    <property type="entry name" value="GLYCOSYL_HYDROL_F2_1"/>
    <property type="match status" value="1"/>
</dbReference>
<evidence type="ECO:0000256" key="9">
    <source>
        <dbReference type="ARBA" id="ARBA00032230"/>
    </source>
</evidence>
<dbReference type="InterPro" id="IPR032312">
    <property type="entry name" value="LacZ_4"/>
</dbReference>
<evidence type="ECO:0000313" key="13">
    <source>
        <dbReference type="Proteomes" id="UP000323708"/>
    </source>
</evidence>
<comment type="catalytic activity">
    <reaction evidence="1 10">
        <text>Hydrolysis of terminal non-reducing beta-D-galactose residues in beta-D-galactosides.</text>
        <dbReference type="EC" id="3.2.1.23"/>
    </reaction>
</comment>
<dbReference type="InterPro" id="IPR006104">
    <property type="entry name" value="Glyco_hydro_2_N"/>
</dbReference>
<protein>
    <recommendedName>
        <fullName evidence="5 10">Beta-galactosidase</fullName>
        <ecNumber evidence="4 10">3.2.1.23</ecNumber>
    </recommendedName>
    <alternativeName>
        <fullName evidence="9 10">Lactase</fullName>
    </alternativeName>
</protein>
<dbReference type="EC" id="3.2.1.23" evidence="4 10"/>
<dbReference type="InterPro" id="IPR017853">
    <property type="entry name" value="GH"/>
</dbReference>
<dbReference type="Gene3D" id="2.60.120.260">
    <property type="entry name" value="Galactose-binding domain-like"/>
    <property type="match status" value="1"/>
</dbReference>
<dbReference type="Proteomes" id="UP000323708">
    <property type="component" value="Unassembled WGS sequence"/>
</dbReference>
<dbReference type="InterPro" id="IPR050347">
    <property type="entry name" value="Bact_Beta-galactosidase"/>
</dbReference>
<dbReference type="GO" id="GO:0004565">
    <property type="term" value="F:beta-galactosidase activity"/>
    <property type="evidence" value="ECO:0007669"/>
    <property type="project" value="UniProtKB-EC"/>
</dbReference>
<keyword evidence="7" id="KW-0915">Sodium</keyword>
<dbReference type="AlphaFoldDB" id="A0A5B0WMX2"/>
<dbReference type="Gene3D" id="3.20.20.80">
    <property type="entry name" value="Glycosidases"/>
    <property type="match status" value="1"/>
</dbReference>
<proteinExistence type="inferred from homology"/>
<feature type="domain" description="Beta galactosidase small chain/" evidence="11">
    <location>
        <begin position="741"/>
        <end position="1016"/>
    </location>
</feature>
<dbReference type="Pfam" id="PF02837">
    <property type="entry name" value="Glyco_hydro_2_N"/>
    <property type="match status" value="1"/>
</dbReference>
<accession>A0A5B0WMX2</accession>
<dbReference type="SMART" id="SM01038">
    <property type="entry name" value="Bgal_small_N"/>
    <property type="match status" value="1"/>
</dbReference>
<evidence type="ECO:0000256" key="2">
    <source>
        <dbReference type="ARBA" id="ARBA00001959"/>
    </source>
</evidence>
<dbReference type="SUPFAM" id="SSF49303">
    <property type="entry name" value="beta-Galactosidase/glucuronidase domain"/>
    <property type="match status" value="2"/>
</dbReference>
<evidence type="ECO:0000256" key="5">
    <source>
        <dbReference type="ARBA" id="ARBA00013303"/>
    </source>
</evidence>
<keyword evidence="13" id="KW-1185">Reference proteome</keyword>
<name>A0A5B0WMX2_9GAMM</name>
<dbReference type="Pfam" id="PF02836">
    <property type="entry name" value="Glyco_hydro_2_C"/>
    <property type="match status" value="1"/>
</dbReference>
<dbReference type="Pfam" id="PF02929">
    <property type="entry name" value="Bgal_small_N"/>
    <property type="match status" value="1"/>
</dbReference>
<dbReference type="GO" id="GO:0009341">
    <property type="term" value="C:beta-galactosidase complex"/>
    <property type="evidence" value="ECO:0007669"/>
    <property type="project" value="InterPro"/>
</dbReference>
<evidence type="ECO:0000256" key="1">
    <source>
        <dbReference type="ARBA" id="ARBA00001412"/>
    </source>
</evidence>
<dbReference type="InterPro" id="IPR023230">
    <property type="entry name" value="Glyco_hydro_2_CS"/>
</dbReference>
<evidence type="ECO:0000256" key="10">
    <source>
        <dbReference type="RuleBase" id="RU361154"/>
    </source>
</evidence>
<evidence type="ECO:0000256" key="8">
    <source>
        <dbReference type="ARBA" id="ARBA00023295"/>
    </source>
</evidence>
<dbReference type="InterPro" id="IPR006103">
    <property type="entry name" value="Glyco_hydro_2_cat"/>
</dbReference>
<sequence>MKKAVEALRSAPAVDWQNPGCVGINRLPAHCGLASWPSEAAARTGQSSDRVRSLDGEWRFSYFPRPEAVPESWLREDLAGADTISVPGNWQMQGYDKPIYTNVKYPFPVEPPVVPADNPTGCYSLAFDMADDWLQSGQTRVVFEGVNSAFYVICNGVFVGYSQDSRLPAEFDLSAFLVSGENRIAVMVLRWSDGSYLEDQDMWWLSGIFRSVQLLHKPVSHIADFRVTPHHCLKPQAQLDIRAQVTAPEGLSLAARLYFGGELVAQQSQPLAAGAAGRLQHIALTVDSPKLWSAECPQLYRLTLALIDAQGQVIEAEACSVGMREVAFVDGLVCLNGEPLLIRGVNKHEHDPATGHAESLEQVERHLKLMKQNNFNAVRCSHYPHQRGFYDLCDRLGLYVVDEANIETHGMEPMNALAMDPAWSHAFMERMQRMVARDFNHPSVIIWSLGNESGYGSAHDKMYQWTRTADPSRPVQYEGGGANTPVTDIICPMYARVDEDFCYTPDSEPVPSLLTWISREGEDRPVILCEYSHAMGNSLGNFGDYWDAFRREPRLQGGFIWDWVDQGLDKYTDDGRHYWAYGGDFGDAINDRQFCINGLVFPDLTPHPALEEARYLQQPLQFALVSDQPLTVSVSSEHLFRSTDNERLFWQVVADGALVAQGETELRLAPGATELFVLADELPDAEEQLLLNLRVEQPEATAWSEANHLVARQQVVLREAQAVTAKPLFAQAFWEHDEHWEIVAGASHWQVSKHTGSVTSWTIRGEEQLAAPLADNFVRAPLDNDIGVSEIDRPDPNAWQVRWDKAGLWDLEHLCTDVRVEPEQGLVTSEHQYCYEGNLAVSTIWRMQFTEAGELQLDQETIIEDSMPPMPRVGIVLNLAADPSSALKTVAWKGLGPHENYPDRLRAAELGHWELPVAQMHTDYIFPSDNGLRSGTQELDLGGLIAHGDFYFSVSPYGQRQLRAATHTSDLVPGDSFFIYLDGYHMGVGGDDSWTPSVKPAYRLNEKHYRWNITLTGITK</sequence>
<dbReference type="InterPro" id="IPR006102">
    <property type="entry name" value="Ig-like_GH2"/>
</dbReference>
<dbReference type="NCBIfam" id="NF007074">
    <property type="entry name" value="PRK09525.1"/>
    <property type="match status" value="1"/>
</dbReference>
<dbReference type="RefSeq" id="WP_149612875.1">
    <property type="nucleotide sequence ID" value="NZ_VTUX01000010.1"/>
</dbReference>
<dbReference type="GO" id="GO:0005990">
    <property type="term" value="P:lactose catabolic process"/>
    <property type="evidence" value="ECO:0007669"/>
    <property type="project" value="TreeGrafter"/>
</dbReference>
<comment type="similarity">
    <text evidence="3 10">Belongs to the glycosyl hydrolase 2 family.</text>
</comment>
<dbReference type="Gene3D" id="2.60.40.10">
    <property type="entry name" value="Immunoglobulins"/>
    <property type="match status" value="2"/>
</dbReference>